<dbReference type="Gene3D" id="3.20.20.450">
    <property type="entry name" value="EAL domain"/>
    <property type="match status" value="1"/>
</dbReference>
<evidence type="ECO:0000256" key="1">
    <source>
        <dbReference type="PROSITE-ProRule" id="PRU00169"/>
    </source>
</evidence>
<dbReference type="PROSITE" id="PS50110">
    <property type="entry name" value="RESPONSE_REGULATORY"/>
    <property type="match status" value="1"/>
</dbReference>
<dbReference type="SUPFAM" id="SSF52172">
    <property type="entry name" value="CheY-like"/>
    <property type="match status" value="1"/>
</dbReference>
<proteinExistence type="predicted"/>
<evidence type="ECO:0000313" key="6">
    <source>
        <dbReference type="Proteomes" id="UP000296201"/>
    </source>
</evidence>
<evidence type="ECO:0000313" key="5">
    <source>
        <dbReference type="EMBL" id="QBZ82214.1"/>
    </source>
</evidence>
<dbReference type="PROSITE" id="PS50883">
    <property type="entry name" value="EAL"/>
    <property type="match status" value="1"/>
</dbReference>
<dbReference type="SMART" id="SM00052">
    <property type="entry name" value="EAL"/>
    <property type="match status" value="1"/>
</dbReference>
<evidence type="ECO:0000259" key="3">
    <source>
        <dbReference type="PROSITE" id="PS50110"/>
    </source>
</evidence>
<dbReference type="SUPFAM" id="SSF141868">
    <property type="entry name" value="EAL domain-like"/>
    <property type="match status" value="1"/>
</dbReference>
<dbReference type="InterPro" id="IPR001789">
    <property type="entry name" value="Sig_transdc_resp-reg_receiver"/>
</dbReference>
<feature type="domain" description="EAL" evidence="4">
    <location>
        <begin position="140"/>
        <end position="393"/>
    </location>
</feature>
<keyword evidence="1" id="KW-0597">Phosphoprotein</keyword>
<keyword evidence="6" id="KW-1185">Reference proteome</keyword>
<feature type="compositionally biased region" description="Polar residues" evidence="2">
    <location>
        <begin position="460"/>
        <end position="471"/>
    </location>
</feature>
<gene>
    <name evidence="5" type="primary">cph2_1</name>
    <name evidence="5" type="ORF">GHNINEIG_00238</name>
</gene>
<dbReference type="Pfam" id="PF00563">
    <property type="entry name" value="EAL"/>
    <property type="match status" value="1"/>
</dbReference>
<dbReference type="SUPFAM" id="SSF53822">
    <property type="entry name" value="Periplasmic binding protein-like I"/>
    <property type="match status" value="1"/>
</dbReference>
<name>A0A4V1C8K4_9GAMM</name>
<protein>
    <submittedName>
        <fullName evidence="5">Phytochrome-like protein cph2</fullName>
    </submittedName>
</protein>
<dbReference type="CDD" id="cd01948">
    <property type="entry name" value="EAL"/>
    <property type="match status" value="1"/>
</dbReference>
<dbReference type="SMART" id="SM00448">
    <property type="entry name" value="REC"/>
    <property type="match status" value="1"/>
</dbReference>
<dbReference type="InterPro" id="IPR028082">
    <property type="entry name" value="Peripla_BP_I"/>
</dbReference>
<evidence type="ECO:0000259" key="4">
    <source>
        <dbReference type="PROSITE" id="PS50883"/>
    </source>
</evidence>
<dbReference type="InterPro" id="IPR001633">
    <property type="entry name" value="EAL_dom"/>
</dbReference>
<sequence>MSVNALVIDDELSVAELICSVGDIFNVPCRIVTDATVLKASDLQQINLIFLDLWMPEKDGIEVLGWLQQQEYSGALVLMSGVDSSVLMSAEGLASSYGIKVVGHLNKPFDVAAVQSLINKTEESLSKESIESSAVTEEETLMNPVQIQQALDENRVTVFYQPQVDLNSQRVVGFEALVRILSAENEVIYPKRFLSVAEEHGLIHEMTRQVVDQALGQFKDLLNQYGQLTLSINLSTQDLEDLEFADWLYEKVDALDIPRGKIVFEISGIEKLPSYSLVVAGLSRLRLKGFKVSLDYFGAGNVTLEQVQTYPITELKIDPSFAVNILIDEKSAILIKSTLQMCHALDLDVVVIGVESEAIAAQLKLLGARIVQGYWYSRSLSFEKTLELLEQNEETMPVETVNLCALTEQESTETEVKLNQHEDSPPHKDENERVLSMVEALETKLNLSETAPVEGKQLSDGKQSSQPQETASAKDVENTTVTKHDKEVKEEIQQEEESALAQSKIKLGKATPRAMLTFILPLTGKFSFIGNSQKFGMILAYLAAFEERRTDCYIGLEFYDDASSLDQFYTYVEKHISSKSIGIIGPSFSLFESEGFAKKTAGSKLPIIGSFNSCDDLRKPNAKGLYNFKPGVSEEINLILDRLKENGNKSLCIIPKTRVNMGLDLIRSRMDASEIINYDMKAFNQVIQAVKKRLPNKVFFFGSARAMVKLIEEVNDENIQYYTTSLAGTGMLKKLLSRQGKLNVMATSPLPDLQGDTMAAKLFRSQAKERRIPSKFINIISFEAYLVTKLVLDLYIKNSQDMNAKQLKKALENVFSYDLGLDYPVSWAQEKRQLLHHIYLNKL</sequence>
<feature type="compositionally biased region" description="Basic and acidic residues" evidence="2">
    <location>
        <begin position="472"/>
        <end position="492"/>
    </location>
</feature>
<dbReference type="PANTHER" id="PTHR33121">
    <property type="entry name" value="CYCLIC DI-GMP PHOSPHODIESTERASE PDEF"/>
    <property type="match status" value="1"/>
</dbReference>
<evidence type="ECO:0000256" key="2">
    <source>
        <dbReference type="SAM" id="MobiDB-lite"/>
    </source>
</evidence>
<feature type="region of interest" description="Disordered" evidence="2">
    <location>
        <begin position="449"/>
        <end position="495"/>
    </location>
</feature>
<feature type="region of interest" description="Disordered" evidence="2">
    <location>
        <begin position="412"/>
        <end position="431"/>
    </location>
</feature>
<dbReference type="GO" id="GO:0000160">
    <property type="term" value="P:phosphorelay signal transduction system"/>
    <property type="evidence" value="ECO:0007669"/>
    <property type="project" value="InterPro"/>
</dbReference>
<dbReference type="OrthoDB" id="9812358at2"/>
<dbReference type="InterPro" id="IPR050706">
    <property type="entry name" value="Cyclic-di-GMP_PDE-like"/>
</dbReference>
<feature type="domain" description="Response regulatory" evidence="3">
    <location>
        <begin position="4"/>
        <end position="122"/>
    </location>
</feature>
<feature type="modified residue" description="4-aspartylphosphate" evidence="1">
    <location>
        <position position="52"/>
    </location>
</feature>
<dbReference type="Pfam" id="PF00072">
    <property type="entry name" value="Response_reg"/>
    <property type="match status" value="1"/>
</dbReference>
<reference evidence="5 6" key="1">
    <citation type="submission" date="2018-08" db="EMBL/GenBank/DDBJ databases">
        <title>Horizontal acquisition of hydrogen conversion ability and other habitat adaptations in Hydrogenovibrio crunogenus strains.</title>
        <authorList>
            <person name="Gonnella G."/>
            <person name="Adam N."/>
            <person name="Perner M."/>
        </authorList>
    </citation>
    <scope>NUCLEOTIDE SEQUENCE [LARGE SCALE GENOMIC DNA]</scope>
    <source>
        <strain evidence="5 6">SP-41</strain>
    </source>
</reference>
<dbReference type="AlphaFoldDB" id="A0A4V1C8K4"/>
<accession>A0A4V1C8K4</accession>
<dbReference type="PANTHER" id="PTHR33121:SF70">
    <property type="entry name" value="SIGNALING PROTEIN YKOW"/>
    <property type="match status" value="1"/>
</dbReference>
<dbReference type="InterPro" id="IPR011006">
    <property type="entry name" value="CheY-like_superfamily"/>
</dbReference>
<dbReference type="RefSeq" id="WP_135794961.1">
    <property type="nucleotide sequence ID" value="NZ_CP032096.1"/>
</dbReference>
<dbReference type="EMBL" id="CP032096">
    <property type="protein sequence ID" value="QBZ82214.1"/>
    <property type="molecule type" value="Genomic_DNA"/>
</dbReference>
<feature type="compositionally biased region" description="Basic and acidic residues" evidence="2">
    <location>
        <begin position="414"/>
        <end position="431"/>
    </location>
</feature>
<organism evidence="5 6">
    <name type="scientific">Hydrogenovibrio crunogenus</name>
    <dbReference type="NCBI Taxonomy" id="39765"/>
    <lineage>
        <taxon>Bacteria</taxon>
        <taxon>Pseudomonadati</taxon>
        <taxon>Pseudomonadota</taxon>
        <taxon>Gammaproteobacteria</taxon>
        <taxon>Thiotrichales</taxon>
        <taxon>Piscirickettsiaceae</taxon>
        <taxon>Hydrogenovibrio</taxon>
    </lineage>
</organism>
<dbReference type="Proteomes" id="UP000296201">
    <property type="component" value="Chromosome"/>
</dbReference>
<dbReference type="Gene3D" id="3.40.50.2300">
    <property type="match status" value="3"/>
</dbReference>
<dbReference type="InterPro" id="IPR035919">
    <property type="entry name" value="EAL_sf"/>
</dbReference>
<dbReference type="GO" id="GO:0071111">
    <property type="term" value="F:cyclic-guanylate-specific phosphodiesterase activity"/>
    <property type="evidence" value="ECO:0007669"/>
    <property type="project" value="InterPro"/>
</dbReference>